<proteinExistence type="predicted"/>
<name>A0A501PD07_9PROT</name>
<keyword evidence="1" id="KW-0812">Transmembrane</keyword>
<keyword evidence="1" id="KW-0472">Membrane</keyword>
<evidence type="ECO:0000313" key="2">
    <source>
        <dbReference type="EMBL" id="TPD57846.1"/>
    </source>
</evidence>
<feature type="transmembrane region" description="Helical" evidence="1">
    <location>
        <begin position="154"/>
        <end position="172"/>
    </location>
</feature>
<dbReference type="AlphaFoldDB" id="A0A501PD07"/>
<gene>
    <name evidence="2" type="ORF">FIV46_17255</name>
</gene>
<dbReference type="Proteomes" id="UP000319148">
    <property type="component" value="Unassembled WGS sequence"/>
</dbReference>
<reference evidence="3" key="1">
    <citation type="submission" date="2019-06" db="EMBL/GenBank/DDBJ databases">
        <title>The complete genome of Emcibacter congregatus ZYLT.</title>
        <authorList>
            <person name="Zhao Z."/>
        </authorList>
    </citation>
    <scope>NUCLEOTIDE SEQUENCE [LARGE SCALE GENOMIC DNA]</scope>
    <source>
        <strain evidence="3">MCCC 1A06723</strain>
    </source>
</reference>
<protein>
    <submittedName>
        <fullName evidence="2">Uncharacterized protein</fullName>
    </submittedName>
</protein>
<dbReference type="RefSeq" id="WP_139942162.1">
    <property type="nucleotide sequence ID" value="NZ_JBHSYP010000005.1"/>
</dbReference>
<dbReference type="OrthoDB" id="9772644at2"/>
<feature type="transmembrane region" description="Helical" evidence="1">
    <location>
        <begin position="47"/>
        <end position="70"/>
    </location>
</feature>
<feature type="transmembrane region" description="Helical" evidence="1">
    <location>
        <begin position="114"/>
        <end position="133"/>
    </location>
</feature>
<feature type="transmembrane region" description="Helical" evidence="1">
    <location>
        <begin position="12"/>
        <end position="35"/>
    </location>
</feature>
<accession>A0A501PD07</accession>
<comment type="caution">
    <text evidence="2">The sequence shown here is derived from an EMBL/GenBank/DDBJ whole genome shotgun (WGS) entry which is preliminary data.</text>
</comment>
<organism evidence="2 3">
    <name type="scientific">Emcibacter nanhaiensis</name>
    <dbReference type="NCBI Taxonomy" id="1505037"/>
    <lineage>
        <taxon>Bacteria</taxon>
        <taxon>Pseudomonadati</taxon>
        <taxon>Pseudomonadota</taxon>
        <taxon>Alphaproteobacteria</taxon>
        <taxon>Emcibacterales</taxon>
        <taxon>Emcibacteraceae</taxon>
        <taxon>Emcibacter</taxon>
    </lineage>
</organism>
<sequence length="194" mass="22399">MKQKIVDLLKGLLFLPPIPVMVAMWLILIIGSEYIPENVQTLPEFLASFTFILLFIGGWLIWPLALILYLHKNFALTSRKMVRFVFVSNLAVLVLIGVAATTDYLLPTYSPPEIWHQIWKILTLPIIVLAFFPRFLATKMLDEAEEKFLSLQRASFFTFMLIFTMPMIYIFIPGRLKKLDEWLVSKGSKTLFPA</sequence>
<keyword evidence="1" id="KW-1133">Transmembrane helix</keyword>
<evidence type="ECO:0000313" key="3">
    <source>
        <dbReference type="Proteomes" id="UP000319148"/>
    </source>
</evidence>
<dbReference type="EMBL" id="VFIY01000018">
    <property type="protein sequence ID" value="TPD57846.1"/>
    <property type="molecule type" value="Genomic_DNA"/>
</dbReference>
<evidence type="ECO:0000256" key="1">
    <source>
        <dbReference type="SAM" id="Phobius"/>
    </source>
</evidence>
<keyword evidence="3" id="KW-1185">Reference proteome</keyword>
<feature type="transmembrane region" description="Helical" evidence="1">
    <location>
        <begin position="82"/>
        <end position="102"/>
    </location>
</feature>